<dbReference type="Gene3D" id="1.10.10.10">
    <property type="entry name" value="Winged helix-like DNA-binding domain superfamily/Winged helix DNA-binding domain"/>
    <property type="match status" value="1"/>
</dbReference>
<name>A0A2M7T5Z4_9ACTN</name>
<dbReference type="InterPro" id="IPR030489">
    <property type="entry name" value="TR_Rrf2-type_CS"/>
</dbReference>
<dbReference type="GO" id="GO:0003677">
    <property type="term" value="F:DNA binding"/>
    <property type="evidence" value="ECO:0007669"/>
    <property type="project" value="UniProtKB-KW"/>
</dbReference>
<comment type="caution">
    <text evidence="2">The sequence shown here is derived from an EMBL/GenBank/DDBJ whole genome shotgun (WGS) entry which is preliminary data.</text>
</comment>
<sequence length="148" mass="16228">MKFSAKSEYALRALVDISGYYGQRPIGVREIAMRQGIPERFLEQQITALRKAGLVKSQRGAQGGVMLSRAPEAITVFEIIEALEGPLSTVTCVGNGVPECAKNTQCAVQDVWCQVGLAVERVLRGMTLAQLAKRQISYDQSAQPMYHI</sequence>
<dbReference type="PROSITE" id="PS51197">
    <property type="entry name" value="HTH_RRF2_2"/>
    <property type="match status" value="1"/>
</dbReference>
<dbReference type="NCBIfam" id="TIGR00738">
    <property type="entry name" value="rrf2_super"/>
    <property type="match status" value="1"/>
</dbReference>
<proteinExistence type="predicted"/>
<dbReference type="PANTHER" id="PTHR33221">
    <property type="entry name" value="WINGED HELIX-TURN-HELIX TRANSCRIPTIONAL REGULATOR, RRF2 FAMILY"/>
    <property type="match status" value="1"/>
</dbReference>
<dbReference type="PROSITE" id="PS01332">
    <property type="entry name" value="HTH_RRF2_1"/>
    <property type="match status" value="1"/>
</dbReference>
<organism evidence="2 3">
    <name type="scientific">Candidatus Aquicultor secundus</name>
    <dbReference type="NCBI Taxonomy" id="1973895"/>
    <lineage>
        <taxon>Bacteria</taxon>
        <taxon>Bacillati</taxon>
        <taxon>Actinomycetota</taxon>
        <taxon>Candidatus Aquicultoria</taxon>
        <taxon>Candidatus Aquicultorales</taxon>
        <taxon>Candidatus Aquicultoraceae</taxon>
        <taxon>Candidatus Aquicultor</taxon>
    </lineage>
</organism>
<protein>
    <submittedName>
        <fullName evidence="2">Rrf2 family transcriptional regulator</fullName>
    </submittedName>
</protein>
<accession>A0A2M7T5Z4</accession>
<dbReference type="SUPFAM" id="SSF46785">
    <property type="entry name" value="Winged helix' DNA-binding domain"/>
    <property type="match status" value="1"/>
</dbReference>
<dbReference type="AlphaFoldDB" id="A0A2M7T5Z4"/>
<evidence type="ECO:0000313" key="2">
    <source>
        <dbReference type="EMBL" id="PIZ35834.1"/>
    </source>
</evidence>
<dbReference type="GO" id="GO:0005829">
    <property type="term" value="C:cytosol"/>
    <property type="evidence" value="ECO:0007669"/>
    <property type="project" value="TreeGrafter"/>
</dbReference>
<dbReference type="PANTHER" id="PTHR33221:SF5">
    <property type="entry name" value="HTH-TYPE TRANSCRIPTIONAL REGULATOR ISCR"/>
    <property type="match status" value="1"/>
</dbReference>
<evidence type="ECO:0000256" key="1">
    <source>
        <dbReference type="ARBA" id="ARBA00023125"/>
    </source>
</evidence>
<dbReference type="GO" id="GO:0003700">
    <property type="term" value="F:DNA-binding transcription factor activity"/>
    <property type="evidence" value="ECO:0007669"/>
    <property type="project" value="TreeGrafter"/>
</dbReference>
<dbReference type="InterPro" id="IPR000944">
    <property type="entry name" value="Tscrpt_reg_Rrf2"/>
</dbReference>
<dbReference type="Proteomes" id="UP000230956">
    <property type="component" value="Unassembled WGS sequence"/>
</dbReference>
<dbReference type="Pfam" id="PF02082">
    <property type="entry name" value="Rrf2"/>
    <property type="match status" value="1"/>
</dbReference>
<reference evidence="3" key="1">
    <citation type="submission" date="2017-09" db="EMBL/GenBank/DDBJ databases">
        <title>Depth-based differentiation of microbial function through sediment-hosted aquifers and enrichment of novel symbionts in the deep terrestrial subsurface.</title>
        <authorList>
            <person name="Probst A.J."/>
            <person name="Ladd B."/>
            <person name="Jarett J.K."/>
            <person name="Geller-Mcgrath D.E."/>
            <person name="Sieber C.M.K."/>
            <person name="Emerson J.B."/>
            <person name="Anantharaman K."/>
            <person name="Thomas B.C."/>
            <person name="Malmstrom R."/>
            <person name="Stieglmeier M."/>
            <person name="Klingl A."/>
            <person name="Woyke T."/>
            <person name="Ryan C.M."/>
            <person name="Banfield J.F."/>
        </authorList>
    </citation>
    <scope>NUCLEOTIDE SEQUENCE [LARGE SCALE GENOMIC DNA]</scope>
</reference>
<dbReference type="EMBL" id="PFNG01000224">
    <property type="protein sequence ID" value="PIZ35834.1"/>
    <property type="molecule type" value="Genomic_DNA"/>
</dbReference>
<gene>
    <name evidence="2" type="ORF">COY37_09610</name>
</gene>
<dbReference type="InterPro" id="IPR036390">
    <property type="entry name" value="WH_DNA-bd_sf"/>
</dbReference>
<dbReference type="RefSeq" id="WP_286977374.1">
    <property type="nucleotide sequence ID" value="NZ_PFKS01000041.1"/>
</dbReference>
<dbReference type="InterPro" id="IPR036388">
    <property type="entry name" value="WH-like_DNA-bd_sf"/>
</dbReference>
<keyword evidence="1" id="KW-0238">DNA-binding</keyword>
<evidence type="ECO:0000313" key="3">
    <source>
        <dbReference type="Proteomes" id="UP000230956"/>
    </source>
</evidence>